<evidence type="ECO:0000313" key="8">
    <source>
        <dbReference type="EMBL" id="MBF9070194.1"/>
    </source>
</evidence>
<dbReference type="SUPFAM" id="SSF103473">
    <property type="entry name" value="MFS general substrate transporter"/>
    <property type="match status" value="1"/>
</dbReference>
<dbReference type="Pfam" id="PF07690">
    <property type="entry name" value="MFS_1"/>
    <property type="match status" value="1"/>
</dbReference>
<dbReference type="PANTHER" id="PTHR23542">
    <property type="match status" value="1"/>
</dbReference>
<dbReference type="GO" id="GO:0022857">
    <property type="term" value="F:transmembrane transporter activity"/>
    <property type="evidence" value="ECO:0007669"/>
    <property type="project" value="InterPro"/>
</dbReference>
<feature type="transmembrane region" description="Helical" evidence="6">
    <location>
        <begin position="340"/>
        <end position="362"/>
    </location>
</feature>
<protein>
    <submittedName>
        <fullName evidence="8">MFS transporter</fullName>
    </submittedName>
</protein>
<feature type="transmembrane region" description="Helical" evidence="6">
    <location>
        <begin position="77"/>
        <end position="96"/>
    </location>
</feature>
<keyword evidence="3 6" id="KW-1133">Transmembrane helix</keyword>
<dbReference type="PROSITE" id="PS50850">
    <property type="entry name" value="MFS"/>
    <property type="match status" value="1"/>
</dbReference>
<evidence type="ECO:0000313" key="9">
    <source>
        <dbReference type="Proteomes" id="UP000657385"/>
    </source>
</evidence>
<accession>A0A931B4K7</accession>
<feature type="transmembrane region" description="Helical" evidence="6">
    <location>
        <begin position="284"/>
        <end position="303"/>
    </location>
</feature>
<feature type="transmembrane region" description="Helical" evidence="6">
    <location>
        <begin position="44"/>
        <end position="65"/>
    </location>
</feature>
<dbReference type="AlphaFoldDB" id="A0A931B4K7"/>
<evidence type="ECO:0000256" key="4">
    <source>
        <dbReference type="ARBA" id="ARBA00023136"/>
    </source>
</evidence>
<evidence type="ECO:0000256" key="5">
    <source>
        <dbReference type="SAM" id="MobiDB-lite"/>
    </source>
</evidence>
<feature type="transmembrane region" description="Helical" evidence="6">
    <location>
        <begin position="103"/>
        <end position="122"/>
    </location>
</feature>
<sequence length="408" mass="42201">MAYRELFAPRGAKGFTAAVLLARFPVGMFSLAATLLVTSLHRSYSLAGLGGATVLVTIAVVGPWQARLVDRHGQTRVSVPAVLLATLGGLGLVLTLRAHAPTWLYLACAALSGVGPNTGSLARARWSFLHRGDEAVLHTAYAYEGVVDELCYVLGPIAAMALATSFSPLTAYLTASLLSLVGILVLATQRRTEPPPAASPDRSTRTRPGGALRAPGMPALVPMLTAAGCVFGTMEITTVGFAQAHGHKAEASLVLAAYALGSGLSGIAFGLWRPRGSAVVRLRWALLAMTVTLAPLPLDRNLWQVALNLFVAGFATAPTMSTSMGLVAELVPENRLTEGFTLTTTGLLVGVSAGTAVGGWAVDQLAPGAGYHVPAAAALVALVLSFRLRIPANRPPVGQTAGESVCVQ</sequence>
<dbReference type="GO" id="GO:0005886">
    <property type="term" value="C:plasma membrane"/>
    <property type="evidence" value="ECO:0007669"/>
    <property type="project" value="UniProtKB-SubCell"/>
</dbReference>
<evidence type="ECO:0000256" key="1">
    <source>
        <dbReference type="ARBA" id="ARBA00004651"/>
    </source>
</evidence>
<evidence type="ECO:0000256" key="6">
    <source>
        <dbReference type="SAM" id="Phobius"/>
    </source>
</evidence>
<proteinExistence type="predicted"/>
<dbReference type="PANTHER" id="PTHR23542:SF1">
    <property type="entry name" value="MAJOR FACILITATOR SUPERFAMILY (MFS) PROFILE DOMAIN-CONTAINING PROTEIN"/>
    <property type="match status" value="1"/>
</dbReference>
<comment type="caution">
    <text evidence="8">The sequence shown here is derived from an EMBL/GenBank/DDBJ whole genome shotgun (WGS) entry which is preliminary data.</text>
</comment>
<dbReference type="InterPro" id="IPR020846">
    <property type="entry name" value="MFS_dom"/>
</dbReference>
<comment type="subcellular location">
    <subcellularLocation>
        <location evidence="1">Cell membrane</location>
        <topology evidence="1">Multi-pass membrane protein</topology>
    </subcellularLocation>
</comment>
<dbReference type="InterPro" id="IPR036259">
    <property type="entry name" value="MFS_trans_sf"/>
</dbReference>
<dbReference type="EMBL" id="JADPRT010000007">
    <property type="protein sequence ID" value="MBF9070194.1"/>
    <property type="molecule type" value="Genomic_DNA"/>
</dbReference>
<evidence type="ECO:0000259" key="7">
    <source>
        <dbReference type="PROSITE" id="PS50850"/>
    </source>
</evidence>
<feature type="transmembrane region" description="Helical" evidence="6">
    <location>
        <begin position="253"/>
        <end position="272"/>
    </location>
</feature>
<feature type="region of interest" description="Disordered" evidence="5">
    <location>
        <begin position="192"/>
        <end position="211"/>
    </location>
</feature>
<evidence type="ECO:0000256" key="2">
    <source>
        <dbReference type="ARBA" id="ARBA00022692"/>
    </source>
</evidence>
<dbReference type="RefSeq" id="WP_196195334.1">
    <property type="nucleotide sequence ID" value="NZ_JADPRT010000007.1"/>
</dbReference>
<keyword evidence="2 6" id="KW-0812">Transmembrane</keyword>
<dbReference type="Gene3D" id="1.20.1250.20">
    <property type="entry name" value="MFS general substrate transporter like domains"/>
    <property type="match status" value="1"/>
</dbReference>
<organism evidence="8 9">
    <name type="scientific">Streptacidiphilus fuscans</name>
    <dbReference type="NCBI Taxonomy" id="2789292"/>
    <lineage>
        <taxon>Bacteria</taxon>
        <taxon>Bacillati</taxon>
        <taxon>Actinomycetota</taxon>
        <taxon>Actinomycetes</taxon>
        <taxon>Kitasatosporales</taxon>
        <taxon>Streptomycetaceae</taxon>
        <taxon>Streptacidiphilus</taxon>
    </lineage>
</organism>
<keyword evidence="4 6" id="KW-0472">Membrane</keyword>
<feature type="transmembrane region" description="Helical" evidence="6">
    <location>
        <begin position="368"/>
        <end position="386"/>
    </location>
</feature>
<feature type="transmembrane region" description="Helical" evidence="6">
    <location>
        <begin position="210"/>
        <end position="233"/>
    </location>
</feature>
<feature type="transmembrane region" description="Helical" evidence="6">
    <location>
        <begin position="309"/>
        <end position="328"/>
    </location>
</feature>
<feature type="domain" description="Major facilitator superfamily (MFS) profile" evidence="7">
    <location>
        <begin position="168"/>
        <end position="408"/>
    </location>
</feature>
<reference evidence="8" key="1">
    <citation type="submission" date="2020-11" db="EMBL/GenBank/DDBJ databases">
        <title>Isolation and identification of active actinomycetes.</title>
        <authorList>
            <person name="Yu B."/>
        </authorList>
    </citation>
    <scope>NUCLEOTIDE SEQUENCE</scope>
    <source>
        <strain evidence="8">NEAU-YB345</strain>
    </source>
</reference>
<feature type="transmembrane region" description="Helical" evidence="6">
    <location>
        <begin position="15"/>
        <end position="37"/>
    </location>
</feature>
<name>A0A931B4K7_9ACTN</name>
<gene>
    <name evidence="8" type="ORF">I2501_19395</name>
</gene>
<keyword evidence="9" id="KW-1185">Reference proteome</keyword>
<evidence type="ECO:0000256" key="3">
    <source>
        <dbReference type="ARBA" id="ARBA00022989"/>
    </source>
</evidence>
<dbReference type="Proteomes" id="UP000657385">
    <property type="component" value="Unassembled WGS sequence"/>
</dbReference>
<feature type="transmembrane region" description="Helical" evidence="6">
    <location>
        <begin position="169"/>
        <end position="189"/>
    </location>
</feature>
<dbReference type="InterPro" id="IPR011701">
    <property type="entry name" value="MFS"/>
</dbReference>